<feature type="transmembrane region" description="Helical" evidence="11">
    <location>
        <begin position="169"/>
        <end position="190"/>
    </location>
</feature>
<comment type="similarity">
    <text evidence="2 9">Belongs to the G-protein coupled receptor 1 family.</text>
</comment>
<dbReference type="PANTHER" id="PTHR24243:SF208">
    <property type="entry name" value="PYROKININ-1 RECEPTOR"/>
    <property type="match status" value="1"/>
</dbReference>
<dbReference type="PROSITE" id="PS00237">
    <property type="entry name" value="G_PROTEIN_RECEP_F1_1"/>
    <property type="match status" value="1"/>
</dbReference>
<gene>
    <name evidence="13" type="ORF">QYM36_006054</name>
</gene>
<keyword evidence="14" id="KW-1185">Reference proteome</keyword>
<evidence type="ECO:0000256" key="4">
    <source>
        <dbReference type="ARBA" id="ARBA00022989"/>
    </source>
</evidence>
<feature type="transmembrane region" description="Helical" evidence="11">
    <location>
        <begin position="88"/>
        <end position="109"/>
    </location>
</feature>
<feature type="transmembrane region" description="Helical" evidence="11">
    <location>
        <begin position="50"/>
        <end position="76"/>
    </location>
</feature>
<evidence type="ECO:0000256" key="6">
    <source>
        <dbReference type="ARBA" id="ARBA00023136"/>
    </source>
</evidence>
<dbReference type="AlphaFoldDB" id="A0AA88HZP8"/>
<feature type="transmembrane region" description="Helical" evidence="11">
    <location>
        <begin position="447"/>
        <end position="471"/>
    </location>
</feature>
<keyword evidence="5 9" id="KW-0297">G-protein coupled receptor</keyword>
<feature type="transmembrane region" description="Helical" evidence="11">
    <location>
        <begin position="414"/>
        <end position="435"/>
    </location>
</feature>
<keyword evidence="7 9" id="KW-0675">Receptor</keyword>
<dbReference type="Pfam" id="PF00001">
    <property type="entry name" value="7tm_1"/>
    <property type="match status" value="2"/>
</dbReference>
<feature type="domain" description="G-protein coupled receptors family 1 profile" evidence="12">
    <location>
        <begin position="67"/>
        <end position="468"/>
    </location>
</feature>
<dbReference type="PROSITE" id="PS50262">
    <property type="entry name" value="G_PROTEIN_RECEP_F1_2"/>
    <property type="match status" value="1"/>
</dbReference>
<evidence type="ECO:0000313" key="13">
    <source>
        <dbReference type="EMBL" id="KAK2718910.1"/>
    </source>
</evidence>
<evidence type="ECO:0000256" key="8">
    <source>
        <dbReference type="ARBA" id="ARBA00023224"/>
    </source>
</evidence>
<organism evidence="13 14">
    <name type="scientific">Artemia franciscana</name>
    <name type="common">Brine shrimp</name>
    <name type="synonym">Artemia sanfranciscana</name>
    <dbReference type="NCBI Taxonomy" id="6661"/>
    <lineage>
        <taxon>Eukaryota</taxon>
        <taxon>Metazoa</taxon>
        <taxon>Ecdysozoa</taxon>
        <taxon>Arthropoda</taxon>
        <taxon>Crustacea</taxon>
        <taxon>Branchiopoda</taxon>
        <taxon>Anostraca</taxon>
        <taxon>Artemiidae</taxon>
        <taxon>Artemia</taxon>
    </lineage>
</organism>
<dbReference type="GO" id="GO:0005886">
    <property type="term" value="C:plasma membrane"/>
    <property type="evidence" value="ECO:0007669"/>
    <property type="project" value="TreeGrafter"/>
</dbReference>
<comment type="subcellular location">
    <subcellularLocation>
        <location evidence="1">Membrane</location>
        <topology evidence="1">Multi-pass membrane protein</topology>
    </subcellularLocation>
</comment>
<keyword evidence="8 9" id="KW-0807">Transducer</keyword>
<feature type="transmembrane region" description="Helical" evidence="11">
    <location>
        <begin position="279"/>
        <end position="299"/>
    </location>
</feature>
<dbReference type="Proteomes" id="UP001187531">
    <property type="component" value="Unassembled WGS sequence"/>
</dbReference>
<evidence type="ECO:0000259" key="12">
    <source>
        <dbReference type="PROSITE" id="PS50262"/>
    </source>
</evidence>
<evidence type="ECO:0000256" key="2">
    <source>
        <dbReference type="ARBA" id="ARBA00010663"/>
    </source>
</evidence>
<comment type="caution">
    <text evidence="13">The sequence shown here is derived from an EMBL/GenBank/DDBJ whole genome shotgun (WGS) entry which is preliminary data.</text>
</comment>
<keyword evidence="4 11" id="KW-1133">Transmembrane helix</keyword>
<name>A0AA88HZP8_ARTSF</name>
<sequence length="552" mass="62383">MDCSDFDCSLINSSLFEDSDSYEDYEQDEFVVLVPNITDMLNPWKYNSEFGLIVTTHAFTFLCGIVGNIFVITMMTSGRDRASRSTTSLFLVSLAVSDLILLLFCTPLQTVEYFANHWIKGGYVCKIQSYVETLSATASVLNLTVVSLERYIVIVHPIRSRTYCTRRNCRFALFIVWGFSLLLAGPAVFIRDIYSYEYRDKSNRTLEVYTCMDYEKHNRLVVDTSSTNLSLIGQYLPPGVYDLVYIVNIYKYLGKHELLEDLHLEDRISAPIFDAKLMLAIYQLLIMFVLPLILMGACYTKVIQELWLSTKQITALTRCYSISYSRDLEPNGSAVCRSKSRCSLGPNSSLSSGISFGSDKSRRSKAKASLSLSVRSSDNLLRTSDTKNGNRSCRPSQKSGYNARSARKQVIKMLILVIALFLLCWGPRLIFNVIVKSGLEAYTKTVYYLRVTVYLLPFIHSCLNPVIYTLMSSNFRRVMLRTCRRRKRASPCSSLYAVPPPPVVNQLAQTQEVLSTISLVQATVETSLSNTSPNNHILNTLSNLEEDDEGIV</sequence>
<keyword evidence="6 11" id="KW-0472">Membrane</keyword>
<dbReference type="GO" id="GO:0004930">
    <property type="term" value="F:G protein-coupled receptor activity"/>
    <property type="evidence" value="ECO:0007669"/>
    <property type="project" value="UniProtKB-KW"/>
</dbReference>
<feature type="transmembrane region" description="Helical" evidence="11">
    <location>
        <begin position="129"/>
        <end position="148"/>
    </location>
</feature>
<evidence type="ECO:0000256" key="9">
    <source>
        <dbReference type="RuleBase" id="RU000688"/>
    </source>
</evidence>
<feature type="compositionally biased region" description="Low complexity" evidence="10">
    <location>
        <begin position="341"/>
        <end position="358"/>
    </location>
</feature>
<evidence type="ECO:0000256" key="7">
    <source>
        <dbReference type="ARBA" id="ARBA00023170"/>
    </source>
</evidence>
<dbReference type="EMBL" id="JAVRJZ010000009">
    <property type="protein sequence ID" value="KAK2718910.1"/>
    <property type="molecule type" value="Genomic_DNA"/>
</dbReference>
<feature type="region of interest" description="Disordered" evidence="10">
    <location>
        <begin position="341"/>
        <end position="360"/>
    </location>
</feature>
<feature type="region of interest" description="Disordered" evidence="10">
    <location>
        <begin position="380"/>
        <end position="401"/>
    </location>
</feature>
<dbReference type="PRINTS" id="PR00237">
    <property type="entry name" value="GPCRRHODOPSN"/>
</dbReference>
<dbReference type="SUPFAM" id="SSF81321">
    <property type="entry name" value="Family A G protein-coupled receptor-like"/>
    <property type="match status" value="1"/>
</dbReference>
<reference evidence="13" key="1">
    <citation type="submission" date="2023-07" db="EMBL/GenBank/DDBJ databases">
        <title>Chromosome-level genome assembly of Artemia franciscana.</title>
        <authorList>
            <person name="Jo E."/>
        </authorList>
    </citation>
    <scope>NUCLEOTIDE SEQUENCE</scope>
    <source>
        <tissue evidence="13">Whole body</tissue>
    </source>
</reference>
<dbReference type="InterPro" id="IPR017452">
    <property type="entry name" value="GPCR_Rhodpsn_7TM"/>
</dbReference>
<evidence type="ECO:0000256" key="1">
    <source>
        <dbReference type="ARBA" id="ARBA00004141"/>
    </source>
</evidence>
<evidence type="ECO:0000256" key="10">
    <source>
        <dbReference type="SAM" id="MobiDB-lite"/>
    </source>
</evidence>
<protein>
    <recommendedName>
        <fullName evidence="12">G-protein coupled receptors family 1 profile domain-containing protein</fullName>
    </recommendedName>
</protein>
<evidence type="ECO:0000313" key="14">
    <source>
        <dbReference type="Proteomes" id="UP001187531"/>
    </source>
</evidence>
<dbReference type="Gene3D" id="1.20.1070.10">
    <property type="entry name" value="Rhodopsin 7-helix transmembrane proteins"/>
    <property type="match status" value="1"/>
</dbReference>
<proteinExistence type="inferred from homology"/>
<keyword evidence="3 9" id="KW-0812">Transmembrane</keyword>
<dbReference type="InterPro" id="IPR000276">
    <property type="entry name" value="GPCR_Rhodpsn"/>
</dbReference>
<evidence type="ECO:0000256" key="5">
    <source>
        <dbReference type="ARBA" id="ARBA00023040"/>
    </source>
</evidence>
<dbReference type="PANTHER" id="PTHR24243">
    <property type="entry name" value="G-PROTEIN COUPLED RECEPTOR"/>
    <property type="match status" value="1"/>
</dbReference>
<accession>A0AA88HZP8</accession>
<evidence type="ECO:0000256" key="11">
    <source>
        <dbReference type="SAM" id="Phobius"/>
    </source>
</evidence>
<feature type="compositionally biased region" description="Polar residues" evidence="10">
    <location>
        <begin position="386"/>
        <end position="401"/>
    </location>
</feature>
<evidence type="ECO:0000256" key="3">
    <source>
        <dbReference type="ARBA" id="ARBA00022692"/>
    </source>
</evidence>